<gene>
    <name evidence="1" type="ORF">UFOVP760_216</name>
</gene>
<organism evidence="1">
    <name type="scientific">uncultured Caudovirales phage</name>
    <dbReference type="NCBI Taxonomy" id="2100421"/>
    <lineage>
        <taxon>Viruses</taxon>
        <taxon>Duplodnaviria</taxon>
        <taxon>Heunggongvirae</taxon>
        <taxon>Uroviricota</taxon>
        <taxon>Caudoviricetes</taxon>
        <taxon>Peduoviridae</taxon>
        <taxon>Maltschvirus</taxon>
        <taxon>Maltschvirus maltsch</taxon>
    </lineage>
</organism>
<name>A0A6J7X974_9CAUD</name>
<reference evidence="1" key="1">
    <citation type="submission" date="2020-05" db="EMBL/GenBank/DDBJ databases">
        <authorList>
            <person name="Chiriac C."/>
            <person name="Salcher M."/>
            <person name="Ghai R."/>
            <person name="Kavagutti S V."/>
        </authorList>
    </citation>
    <scope>NUCLEOTIDE SEQUENCE</scope>
</reference>
<evidence type="ECO:0000313" key="1">
    <source>
        <dbReference type="EMBL" id="CAB5226441.1"/>
    </source>
</evidence>
<protein>
    <submittedName>
        <fullName evidence="1">Uncharacterized protein</fullName>
    </submittedName>
</protein>
<proteinExistence type="predicted"/>
<accession>A0A6J7X974</accession>
<sequence>MNNLKIAICLSGIIKHWRNSYNSIQKWFPDADIFIHTWNIKPHEITPTTAYSYSKYTSIESNFDIANTVKAYTPKLFVIDNFSYASKLFFAQRDELIQRGADVDSRISLYSMTYSIREACRLKKAYEVTNNFIYDIVIRMRFDTELPLWCHNTAYHSDAIVIPEGQDFAEKGINDQFSYGDNDWKNKHYNCYGVCVDYIM</sequence>
<dbReference type="EMBL" id="LR798360">
    <property type="protein sequence ID" value="CAB5226441.1"/>
    <property type="molecule type" value="Genomic_DNA"/>
</dbReference>